<name>A0A1B9F5J2_9BACT</name>
<dbReference type="Proteomes" id="UP000093080">
    <property type="component" value="Unassembled WGS sequence"/>
</dbReference>
<dbReference type="AlphaFoldDB" id="A0A1B9F5J2"/>
<dbReference type="NCBIfam" id="TIGR02605">
    <property type="entry name" value="CxxC_CxxC_SSSS"/>
    <property type="match status" value="1"/>
</dbReference>
<comment type="caution">
    <text evidence="2">The sequence shown here is derived from an EMBL/GenBank/DDBJ whole genome shotgun (WGS) entry which is preliminary data.</text>
</comment>
<accession>A0A1B9F5J2</accession>
<organism evidence="2 3">
    <name type="scientific">Dissulfuribacter thermophilus</name>
    <dbReference type="NCBI Taxonomy" id="1156395"/>
    <lineage>
        <taxon>Bacteria</taxon>
        <taxon>Pseudomonadati</taxon>
        <taxon>Thermodesulfobacteriota</taxon>
        <taxon>Dissulfuribacteria</taxon>
        <taxon>Dissulfuribacterales</taxon>
        <taxon>Dissulfuribacteraceae</taxon>
        <taxon>Dissulfuribacter</taxon>
    </lineage>
</organism>
<dbReference type="Pfam" id="PF09723">
    <property type="entry name" value="Zn_ribbon_8"/>
    <property type="match status" value="1"/>
</dbReference>
<gene>
    <name evidence="2" type="ORF">DBT_1300</name>
</gene>
<dbReference type="EMBL" id="MAGO01000006">
    <property type="protein sequence ID" value="OCC15180.1"/>
    <property type="molecule type" value="Genomic_DNA"/>
</dbReference>
<dbReference type="RefSeq" id="WP_067617880.1">
    <property type="nucleotide sequence ID" value="NZ_MAGO01000006.1"/>
</dbReference>
<evidence type="ECO:0000313" key="3">
    <source>
        <dbReference type="Proteomes" id="UP000093080"/>
    </source>
</evidence>
<sequence>MPIYEYLCETCGKVGEYLVFSGEAELKCKFCSSSSLKKLLSPSAKYSGRPSKGLPGHGDTGCCGSRIGEASNCNGPGSCCGRA</sequence>
<evidence type="ECO:0000259" key="1">
    <source>
        <dbReference type="SMART" id="SM00834"/>
    </source>
</evidence>
<feature type="domain" description="Putative regulatory protein FmdB zinc ribbon" evidence="1">
    <location>
        <begin position="1"/>
        <end position="41"/>
    </location>
</feature>
<proteinExistence type="predicted"/>
<dbReference type="STRING" id="1156395.DBT_1300"/>
<reference evidence="2 3" key="1">
    <citation type="submission" date="2016-06" db="EMBL/GenBank/DDBJ databases">
        <title>Respiratory ammonification of nitrate coupled to the oxidation of elemental sulfur in deep-sea autotrophic thermophilic bacteria.</title>
        <authorList>
            <person name="Slobodkina G.B."/>
            <person name="Mardanov A.V."/>
            <person name="Ravin N.V."/>
            <person name="Frolova A.A."/>
            <person name="Viryasiv M.B."/>
            <person name="Chernyh N.A."/>
            <person name="Bonch-Osmolovskaya E.A."/>
            <person name="Slobodkin A.I."/>
        </authorList>
    </citation>
    <scope>NUCLEOTIDE SEQUENCE [LARGE SCALE GENOMIC DNA]</scope>
    <source>
        <strain evidence="2 3">S69</strain>
    </source>
</reference>
<evidence type="ECO:0000313" key="2">
    <source>
        <dbReference type="EMBL" id="OCC15180.1"/>
    </source>
</evidence>
<keyword evidence="3" id="KW-1185">Reference proteome</keyword>
<protein>
    <submittedName>
        <fullName evidence="2">Putative regulatory protein, FmdB family</fullName>
    </submittedName>
</protein>
<dbReference type="SMART" id="SM00834">
    <property type="entry name" value="CxxC_CXXC_SSSS"/>
    <property type="match status" value="1"/>
</dbReference>
<dbReference type="InterPro" id="IPR013429">
    <property type="entry name" value="Regulatory_FmdB_Zinc_ribbon"/>
</dbReference>